<reference evidence="7 9" key="1">
    <citation type="journal article" date="2020" name="Stud. Mycol.">
        <title>101 Dothideomycetes genomes: a test case for predicting lifestyles and emergence of pathogens.</title>
        <authorList>
            <person name="Haridas S."/>
            <person name="Albert R."/>
            <person name="Binder M."/>
            <person name="Bloem J."/>
            <person name="Labutti K."/>
            <person name="Salamov A."/>
            <person name="Andreopoulos B."/>
            <person name="Baker S."/>
            <person name="Barry K."/>
            <person name="Bills G."/>
            <person name="Bluhm B."/>
            <person name="Cannon C."/>
            <person name="Castanera R."/>
            <person name="Culley D."/>
            <person name="Daum C."/>
            <person name="Ezra D."/>
            <person name="Gonzalez J."/>
            <person name="Henrissat B."/>
            <person name="Kuo A."/>
            <person name="Liang C."/>
            <person name="Lipzen A."/>
            <person name="Lutzoni F."/>
            <person name="Magnuson J."/>
            <person name="Mondo S."/>
            <person name="Nolan M."/>
            <person name="Ohm R."/>
            <person name="Pangilinan J."/>
            <person name="Park H.-J."/>
            <person name="Ramirez L."/>
            <person name="Alfaro M."/>
            <person name="Sun H."/>
            <person name="Tritt A."/>
            <person name="Yoshinaga Y."/>
            <person name="Zwiers L.-H."/>
            <person name="Turgeon B."/>
            <person name="Goodwin S."/>
            <person name="Spatafora J."/>
            <person name="Crous P."/>
            <person name="Grigoriev I."/>
        </authorList>
    </citation>
    <scope>NUCLEOTIDE SEQUENCE</scope>
    <source>
        <strain evidence="7 9">CBS 304.34</strain>
    </source>
</reference>
<feature type="transmembrane region" description="Helical" evidence="6">
    <location>
        <begin position="130"/>
        <end position="154"/>
    </location>
</feature>
<comment type="subcellular location">
    <subcellularLocation>
        <location evidence="1">Membrane</location>
        <topology evidence="1">Multi-pass membrane protein</topology>
    </subcellularLocation>
</comment>
<proteinExistence type="predicted"/>
<dbReference type="PIRSF" id="PIRSF006060">
    <property type="entry name" value="AA_transporter"/>
    <property type="match status" value="1"/>
</dbReference>
<feature type="transmembrane region" description="Helical" evidence="6">
    <location>
        <begin position="193"/>
        <end position="211"/>
    </location>
</feature>
<feature type="transmembrane region" description="Helical" evidence="6">
    <location>
        <begin position="413"/>
        <end position="434"/>
    </location>
</feature>
<feature type="transmembrane region" description="Helical" evidence="6">
    <location>
        <begin position="479"/>
        <end position="497"/>
    </location>
</feature>
<protein>
    <submittedName>
        <fullName evidence="7 9">APA family basic amino acid/polyamine antiporter</fullName>
    </submittedName>
</protein>
<feature type="transmembrane region" description="Helical" evidence="6">
    <location>
        <begin position="320"/>
        <end position="347"/>
    </location>
</feature>
<dbReference type="GO" id="GO:0022857">
    <property type="term" value="F:transmembrane transporter activity"/>
    <property type="evidence" value="ECO:0007669"/>
    <property type="project" value="InterPro"/>
</dbReference>
<dbReference type="RefSeq" id="XP_033571209.1">
    <property type="nucleotide sequence ID" value="XM_033716085.1"/>
</dbReference>
<evidence type="ECO:0000256" key="3">
    <source>
        <dbReference type="ARBA" id="ARBA00022692"/>
    </source>
</evidence>
<dbReference type="Gene3D" id="1.20.1740.10">
    <property type="entry name" value="Amino acid/polyamine transporter I"/>
    <property type="match status" value="1"/>
</dbReference>
<feature type="transmembrane region" description="Helical" evidence="6">
    <location>
        <begin position="72"/>
        <end position="93"/>
    </location>
</feature>
<evidence type="ECO:0000313" key="9">
    <source>
        <dbReference type="RefSeq" id="XP_033571209.1"/>
    </source>
</evidence>
<keyword evidence="4 6" id="KW-1133">Transmembrane helix</keyword>
<dbReference type="EMBL" id="MU003714">
    <property type="protein sequence ID" value="KAF2804245.1"/>
    <property type="molecule type" value="Genomic_DNA"/>
</dbReference>
<organism evidence="7">
    <name type="scientific">Mytilinidion resinicola</name>
    <dbReference type="NCBI Taxonomy" id="574789"/>
    <lineage>
        <taxon>Eukaryota</taxon>
        <taxon>Fungi</taxon>
        <taxon>Dikarya</taxon>
        <taxon>Ascomycota</taxon>
        <taxon>Pezizomycotina</taxon>
        <taxon>Dothideomycetes</taxon>
        <taxon>Pleosporomycetidae</taxon>
        <taxon>Mytilinidiales</taxon>
        <taxon>Mytilinidiaceae</taxon>
        <taxon>Mytilinidion</taxon>
    </lineage>
</organism>
<reference evidence="9" key="3">
    <citation type="submission" date="2025-04" db="UniProtKB">
        <authorList>
            <consortium name="RefSeq"/>
        </authorList>
    </citation>
    <scope>IDENTIFICATION</scope>
    <source>
        <strain evidence="9">CBS 304.34</strain>
    </source>
</reference>
<evidence type="ECO:0000256" key="4">
    <source>
        <dbReference type="ARBA" id="ARBA00022989"/>
    </source>
</evidence>
<keyword evidence="8" id="KW-1185">Reference proteome</keyword>
<keyword evidence="3 6" id="KW-0812">Transmembrane</keyword>
<evidence type="ECO:0000256" key="5">
    <source>
        <dbReference type="ARBA" id="ARBA00023136"/>
    </source>
</evidence>
<reference evidence="9" key="2">
    <citation type="submission" date="2020-04" db="EMBL/GenBank/DDBJ databases">
        <authorList>
            <consortium name="NCBI Genome Project"/>
        </authorList>
    </citation>
    <scope>NUCLEOTIDE SEQUENCE</scope>
    <source>
        <strain evidence="9">CBS 304.34</strain>
    </source>
</reference>
<evidence type="ECO:0000313" key="8">
    <source>
        <dbReference type="Proteomes" id="UP000504636"/>
    </source>
</evidence>
<keyword evidence="2" id="KW-0813">Transport</keyword>
<dbReference type="GO" id="GO:0016020">
    <property type="term" value="C:membrane"/>
    <property type="evidence" value="ECO:0007669"/>
    <property type="project" value="UniProtKB-SubCell"/>
</dbReference>
<feature type="transmembrane region" description="Helical" evidence="6">
    <location>
        <begin position="280"/>
        <end position="300"/>
    </location>
</feature>
<feature type="transmembrane region" description="Helical" evidence="6">
    <location>
        <begin position="166"/>
        <end position="187"/>
    </location>
</feature>
<dbReference type="PANTHER" id="PTHR45649:SF26">
    <property type="entry name" value="OS04G0435100 PROTEIN"/>
    <property type="match status" value="1"/>
</dbReference>
<feature type="transmembrane region" description="Helical" evidence="6">
    <location>
        <begin position="446"/>
        <end position="467"/>
    </location>
</feature>
<gene>
    <name evidence="7 9" type="ORF">BDZ99DRAFT_398277</name>
</gene>
<feature type="transmembrane region" description="Helical" evidence="6">
    <location>
        <begin position="45"/>
        <end position="66"/>
    </location>
</feature>
<evidence type="ECO:0000256" key="2">
    <source>
        <dbReference type="ARBA" id="ARBA00022448"/>
    </source>
</evidence>
<dbReference type="InterPro" id="IPR002293">
    <property type="entry name" value="AA/rel_permease1"/>
</dbReference>
<keyword evidence="5 6" id="KW-0472">Membrane</keyword>
<dbReference type="GeneID" id="54456978"/>
<evidence type="ECO:0000256" key="6">
    <source>
        <dbReference type="SAM" id="Phobius"/>
    </source>
</evidence>
<dbReference type="AlphaFoldDB" id="A0A6A6Y7T4"/>
<feature type="transmembrane region" description="Helical" evidence="6">
    <location>
        <begin position="383"/>
        <end position="407"/>
    </location>
</feature>
<evidence type="ECO:0000256" key="1">
    <source>
        <dbReference type="ARBA" id="ARBA00004141"/>
    </source>
</evidence>
<dbReference type="OrthoDB" id="10054429at2759"/>
<name>A0A6A6Y7T4_9PEZI</name>
<dbReference type="PANTHER" id="PTHR45649">
    <property type="entry name" value="AMINO-ACID PERMEASE BAT1"/>
    <property type="match status" value="1"/>
</dbReference>
<sequence length="531" mass="56798">MSIPVVRRRTNSVTAADVAIHDEDKLAELGYKQELNRSWSALHNFGVSFSIISVVTGITTLFSYGLTVGGPAVMSVGWIIVTFMTIFVGLGMAEIVSAIPTSGGPYFWSAILAPPSQAPFWSWMTGWFNLLGQVAVTTGITFGCAGLISTLASINGTYTPTAGRTIGIYAALLVSHGTVNTFGVSVLRYLNNSSIILHSLGVSAIAIAVLAKAPHHQPASFVFQKFYDGTGDPGWSVRASPAYVAACGVLMSQYTITGFDASAHLSEETKKAEWSAPMGVLTSIIVSGIFGFFYLLALLFSIQDFDSTVDSAVGQPVLQIFIDVFGTNGAIVLMTLIIVCVWHCGLFSLTSNSRMMFGFARDGGLPHFFHDVDVRFKSPVRTVWLAAFLAFLLAIPSLGSSVAFAAATSIATIGLYISYGLPILIGALWPGNFAKGPFNLGVASRPVAAVAVLWICFISIIFCLPTANPVTSQTLNYTPVAVGIILFFSLGSWFVWARKWFTGPIKNVDGRVVIETQEDPVAVAEGRVEKF</sequence>
<evidence type="ECO:0000313" key="7">
    <source>
        <dbReference type="EMBL" id="KAF2804245.1"/>
    </source>
</evidence>
<dbReference type="Proteomes" id="UP000504636">
    <property type="component" value="Unplaced"/>
</dbReference>
<dbReference type="Pfam" id="PF13520">
    <property type="entry name" value="AA_permease_2"/>
    <property type="match status" value="1"/>
</dbReference>
<accession>A0A6A6Y7T4</accession>